<feature type="transmembrane region" description="Helical" evidence="1">
    <location>
        <begin position="401"/>
        <end position="421"/>
    </location>
</feature>
<feature type="transmembrane region" description="Helical" evidence="1">
    <location>
        <begin position="524"/>
        <end position="546"/>
    </location>
</feature>
<dbReference type="OrthoDB" id="38531at2759"/>
<evidence type="ECO:0000259" key="2">
    <source>
        <dbReference type="Pfam" id="PF13632"/>
    </source>
</evidence>
<dbReference type="PANTHER" id="PTHR35408:SF2">
    <property type="entry name" value="GLYCOSYLTRANSFERASE 2-LIKE DOMAIN-CONTAINING PROTEIN"/>
    <property type="match status" value="1"/>
</dbReference>
<protein>
    <recommendedName>
        <fullName evidence="2">Glycosyltransferase 2-like domain-containing protein</fullName>
    </recommendedName>
</protein>
<comment type="caution">
    <text evidence="3">The sequence shown here is derived from an EMBL/GenBank/DDBJ whole genome shotgun (WGS) entry which is preliminary data.</text>
</comment>
<keyword evidence="4" id="KW-1185">Reference proteome</keyword>
<dbReference type="EMBL" id="MU007019">
    <property type="protein sequence ID" value="KAF2433688.1"/>
    <property type="molecule type" value="Genomic_DNA"/>
</dbReference>
<feature type="domain" description="Glycosyltransferase 2-like" evidence="2">
    <location>
        <begin position="171"/>
        <end position="385"/>
    </location>
</feature>
<dbReference type="InterPro" id="IPR001173">
    <property type="entry name" value="Glyco_trans_2-like"/>
</dbReference>
<proteinExistence type="predicted"/>
<dbReference type="SUPFAM" id="SSF53448">
    <property type="entry name" value="Nucleotide-diphospho-sugar transferases"/>
    <property type="match status" value="1"/>
</dbReference>
<feature type="transmembrane region" description="Helical" evidence="1">
    <location>
        <begin position="441"/>
        <end position="461"/>
    </location>
</feature>
<dbReference type="PANTHER" id="PTHR35408">
    <property type="entry name" value="CHROMOSOME 15, WHOLE GENOME SHOTGUN SEQUENCE"/>
    <property type="match status" value="1"/>
</dbReference>
<dbReference type="Pfam" id="PF13632">
    <property type="entry name" value="Glyco_trans_2_3"/>
    <property type="match status" value="1"/>
</dbReference>
<evidence type="ECO:0000256" key="1">
    <source>
        <dbReference type="SAM" id="Phobius"/>
    </source>
</evidence>
<organism evidence="3 4">
    <name type="scientific">Tothia fuscella</name>
    <dbReference type="NCBI Taxonomy" id="1048955"/>
    <lineage>
        <taxon>Eukaryota</taxon>
        <taxon>Fungi</taxon>
        <taxon>Dikarya</taxon>
        <taxon>Ascomycota</taxon>
        <taxon>Pezizomycotina</taxon>
        <taxon>Dothideomycetes</taxon>
        <taxon>Pleosporomycetidae</taxon>
        <taxon>Venturiales</taxon>
        <taxon>Cylindrosympodiaceae</taxon>
        <taxon>Tothia</taxon>
    </lineage>
</organism>
<accession>A0A9P4U263</accession>
<evidence type="ECO:0000313" key="3">
    <source>
        <dbReference type="EMBL" id="KAF2433688.1"/>
    </source>
</evidence>
<name>A0A9P4U263_9PEZI</name>
<feature type="transmembrane region" description="Helical" evidence="1">
    <location>
        <begin position="496"/>
        <end position="512"/>
    </location>
</feature>
<keyword evidence="1" id="KW-1133">Transmembrane helix</keyword>
<dbReference type="AlphaFoldDB" id="A0A9P4U263"/>
<sequence>MPVYKEGLRNVIIPTVTSLIKAIRHYESQGGTASIFVNEDGMQLVPPDQAEARQAFYDLHHIGWCSRPPHVTHRKDEKGKQRPLEKTDEAYFERRGQFKKASNMNYCLDFSLRVDEEFESRLIETCRHRGCNQEELTVEEESEIYNASRTQVVEADGGKTWAGGDCRVGEIILIIDSDTRVPEDCLLFGALEMHESLEVALLQHASGIMQVVNNVFENGITYFTNLIYTSIQFAVGSGDCAPFVGHNTFLRWKAIQSIASKDEETGRTLFWSESHVSEDFDVSLRLQMAGFVVRLATYHNGGFQEGVSLTVYDELARWEKYAYGCNELVFNPFIYWPVRGPFTKLFMRFVFSNIKITSKITIFSYICTYYAIASAIPLTLANYLIVGWFNEDVDQFYISSWKIFVGMAVVFNVLSPLAFAMLRHRLGQKTFFWSLVETLKWTPMFLLFFGGISFHLSKAILCHFFKIKMEWTTTAKELEERGFRAGLDRIVRDFKAMYLFILPVTGGMIYLAQYAPRGWMIKDFAAIVPLANQIGCHALLPFALGLF</sequence>
<dbReference type="InterPro" id="IPR029044">
    <property type="entry name" value="Nucleotide-diphossugar_trans"/>
</dbReference>
<keyword evidence="1" id="KW-0472">Membrane</keyword>
<feature type="transmembrane region" description="Helical" evidence="1">
    <location>
        <begin position="369"/>
        <end position="389"/>
    </location>
</feature>
<reference evidence="3" key="1">
    <citation type="journal article" date="2020" name="Stud. Mycol.">
        <title>101 Dothideomycetes genomes: a test case for predicting lifestyles and emergence of pathogens.</title>
        <authorList>
            <person name="Haridas S."/>
            <person name="Albert R."/>
            <person name="Binder M."/>
            <person name="Bloem J."/>
            <person name="Labutti K."/>
            <person name="Salamov A."/>
            <person name="Andreopoulos B."/>
            <person name="Baker S."/>
            <person name="Barry K."/>
            <person name="Bills G."/>
            <person name="Bluhm B."/>
            <person name="Cannon C."/>
            <person name="Castanera R."/>
            <person name="Culley D."/>
            <person name="Daum C."/>
            <person name="Ezra D."/>
            <person name="Gonzalez J."/>
            <person name="Henrissat B."/>
            <person name="Kuo A."/>
            <person name="Liang C."/>
            <person name="Lipzen A."/>
            <person name="Lutzoni F."/>
            <person name="Magnuson J."/>
            <person name="Mondo S."/>
            <person name="Nolan M."/>
            <person name="Ohm R."/>
            <person name="Pangilinan J."/>
            <person name="Park H.-J."/>
            <person name="Ramirez L."/>
            <person name="Alfaro M."/>
            <person name="Sun H."/>
            <person name="Tritt A."/>
            <person name="Yoshinaga Y."/>
            <person name="Zwiers L.-H."/>
            <person name="Turgeon B."/>
            <person name="Goodwin S."/>
            <person name="Spatafora J."/>
            <person name="Crous P."/>
            <person name="Grigoriev I."/>
        </authorList>
    </citation>
    <scope>NUCLEOTIDE SEQUENCE</scope>
    <source>
        <strain evidence="3">CBS 130266</strain>
    </source>
</reference>
<dbReference type="Proteomes" id="UP000800235">
    <property type="component" value="Unassembled WGS sequence"/>
</dbReference>
<evidence type="ECO:0000313" key="4">
    <source>
        <dbReference type="Proteomes" id="UP000800235"/>
    </source>
</evidence>
<keyword evidence="1" id="KW-0812">Transmembrane</keyword>
<gene>
    <name evidence="3" type="ORF">EJ08DRAFT_37253</name>
</gene>
<dbReference type="Gene3D" id="3.90.550.10">
    <property type="entry name" value="Spore Coat Polysaccharide Biosynthesis Protein SpsA, Chain A"/>
    <property type="match status" value="1"/>
</dbReference>